<protein>
    <submittedName>
        <fullName evidence="2">XRE family transcriptional regulator</fullName>
    </submittedName>
</protein>
<dbReference type="AlphaFoldDB" id="A0A3S9UWW7"/>
<dbReference type="OrthoDB" id="1798756at2"/>
<dbReference type="GO" id="GO:0003677">
    <property type="term" value="F:DNA binding"/>
    <property type="evidence" value="ECO:0007669"/>
    <property type="project" value="InterPro"/>
</dbReference>
<sequence>MYQITLKMARLNRGLSLKEAAELGGITPKTLKKYEKDSGKAKFDPFIRLLKAYGVSMDHIAIGKEDEIIGNLLKTINKVVA</sequence>
<proteinExistence type="predicted"/>
<dbReference type="InterPro" id="IPR001387">
    <property type="entry name" value="Cro/C1-type_HTH"/>
</dbReference>
<dbReference type="KEGG" id="plut:EI981_08960"/>
<evidence type="ECO:0000313" key="2">
    <source>
        <dbReference type="EMBL" id="AZS14567.1"/>
    </source>
</evidence>
<reference evidence="3" key="1">
    <citation type="submission" date="2018-12" db="EMBL/GenBank/DDBJ databases">
        <title>Complete genome sequence of Paenibacillus sp. MBLB1234.</title>
        <authorList>
            <person name="Nam Y.-D."/>
            <person name="Kang J."/>
            <person name="Chung W.-H."/>
            <person name="Park Y.S."/>
        </authorList>
    </citation>
    <scope>NUCLEOTIDE SEQUENCE [LARGE SCALE GENOMIC DNA]</scope>
    <source>
        <strain evidence="3">MBLB1234</strain>
    </source>
</reference>
<dbReference type="Gene3D" id="1.10.260.40">
    <property type="entry name" value="lambda repressor-like DNA-binding domains"/>
    <property type="match status" value="1"/>
</dbReference>
<evidence type="ECO:0000259" key="1">
    <source>
        <dbReference type="PROSITE" id="PS50943"/>
    </source>
</evidence>
<evidence type="ECO:0000313" key="3">
    <source>
        <dbReference type="Proteomes" id="UP000270678"/>
    </source>
</evidence>
<accession>A0A3S9UWW7</accession>
<dbReference type="CDD" id="cd00093">
    <property type="entry name" value="HTH_XRE"/>
    <property type="match status" value="1"/>
</dbReference>
<organism evidence="2 3">
    <name type="scientific">Paenibacillus lutimineralis</name>
    <dbReference type="NCBI Taxonomy" id="2707005"/>
    <lineage>
        <taxon>Bacteria</taxon>
        <taxon>Bacillati</taxon>
        <taxon>Bacillota</taxon>
        <taxon>Bacilli</taxon>
        <taxon>Bacillales</taxon>
        <taxon>Paenibacillaceae</taxon>
        <taxon>Paenibacillus</taxon>
    </lineage>
</organism>
<gene>
    <name evidence="2" type="ORF">EI981_08960</name>
</gene>
<dbReference type="Proteomes" id="UP000270678">
    <property type="component" value="Chromosome"/>
</dbReference>
<keyword evidence="3" id="KW-1185">Reference proteome</keyword>
<dbReference type="EMBL" id="CP034346">
    <property type="protein sequence ID" value="AZS14567.1"/>
    <property type="molecule type" value="Genomic_DNA"/>
</dbReference>
<dbReference type="InterPro" id="IPR010982">
    <property type="entry name" value="Lambda_DNA-bd_dom_sf"/>
</dbReference>
<feature type="domain" description="HTH cro/C1-type" evidence="1">
    <location>
        <begin position="6"/>
        <end position="60"/>
    </location>
</feature>
<dbReference type="SUPFAM" id="SSF47413">
    <property type="entry name" value="lambda repressor-like DNA-binding domains"/>
    <property type="match status" value="1"/>
</dbReference>
<dbReference type="SMART" id="SM00530">
    <property type="entry name" value="HTH_XRE"/>
    <property type="match status" value="1"/>
</dbReference>
<name>A0A3S9UWW7_9BACL</name>
<dbReference type="PROSITE" id="PS50943">
    <property type="entry name" value="HTH_CROC1"/>
    <property type="match status" value="1"/>
</dbReference>
<dbReference type="Pfam" id="PF01381">
    <property type="entry name" value="HTH_3"/>
    <property type="match status" value="1"/>
</dbReference>